<dbReference type="Proteomes" id="UP000005270">
    <property type="component" value="Chromosome"/>
</dbReference>
<dbReference type="Gene3D" id="3.40.50.300">
    <property type="entry name" value="P-loop containing nucleotide triphosphate hydrolases"/>
    <property type="match status" value="2"/>
</dbReference>
<dbReference type="EMBL" id="CP003531">
    <property type="protein sequence ID" value="AFK50727.1"/>
    <property type="molecule type" value="Genomic_DNA"/>
</dbReference>
<protein>
    <recommendedName>
        <fullName evidence="6">Helicase HerA central domain-containing protein</fullName>
    </recommendedName>
</protein>
<keyword evidence="5" id="KW-0812">Transmembrane</keyword>
<dbReference type="GO" id="GO:0043139">
    <property type="term" value="F:5'-3' DNA helicase activity"/>
    <property type="evidence" value="ECO:0007669"/>
    <property type="project" value="UniProtKB-EC"/>
</dbReference>
<comment type="catalytic activity">
    <reaction evidence="2">
        <text>Couples ATP hydrolysis with the unwinding of duplex DNA by translocating in the 3'-5' direction.</text>
        <dbReference type="EC" id="5.6.2.4"/>
    </reaction>
</comment>
<evidence type="ECO:0000259" key="6">
    <source>
        <dbReference type="Pfam" id="PF01935"/>
    </source>
</evidence>
<feature type="transmembrane region" description="Helical" evidence="5">
    <location>
        <begin position="63"/>
        <end position="84"/>
    </location>
</feature>
<comment type="catalytic activity">
    <reaction evidence="3">
        <text>ATP + H2O = ADP + phosphate + H(+)</text>
        <dbReference type="Rhea" id="RHEA:13065"/>
        <dbReference type="ChEBI" id="CHEBI:15377"/>
        <dbReference type="ChEBI" id="CHEBI:15378"/>
        <dbReference type="ChEBI" id="CHEBI:30616"/>
        <dbReference type="ChEBI" id="CHEBI:43474"/>
        <dbReference type="ChEBI" id="CHEBI:456216"/>
        <dbReference type="EC" id="5.6.2.3"/>
    </reaction>
</comment>
<evidence type="ECO:0000256" key="1">
    <source>
        <dbReference type="ARBA" id="ARBA00007816"/>
    </source>
</evidence>
<comment type="similarity">
    <text evidence="1">Belongs to the HerA family.</text>
</comment>
<feature type="transmembrane region" description="Helical" evidence="5">
    <location>
        <begin position="148"/>
        <end position="169"/>
    </location>
</feature>
<organism evidence="7 8">
    <name type="scientific">Thermogladius calderae (strain DSM 22663 / VKM B-2946 / 1633)</name>
    <dbReference type="NCBI Taxonomy" id="1184251"/>
    <lineage>
        <taxon>Archaea</taxon>
        <taxon>Thermoproteota</taxon>
        <taxon>Thermoprotei</taxon>
        <taxon>Desulfurococcales</taxon>
        <taxon>Desulfurococcaceae</taxon>
        <taxon>Thermogladius</taxon>
    </lineage>
</organism>
<keyword evidence="5" id="KW-0472">Membrane</keyword>
<dbReference type="HOGENOM" id="CLU_439176_0_0_2"/>
<dbReference type="PANTHER" id="PTHR42957:SF1">
    <property type="entry name" value="HELICASE MJ1565-RELATED"/>
    <property type="match status" value="1"/>
</dbReference>
<evidence type="ECO:0000256" key="3">
    <source>
        <dbReference type="ARBA" id="ARBA00048954"/>
    </source>
</evidence>
<feature type="domain" description="Helicase HerA central" evidence="6">
    <location>
        <begin position="289"/>
        <end position="492"/>
    </location>
</feature>
<comment type="catalytic activity">
    <reaction evidence="4">
        <text>ATP + H2O = ADP + phosphate + H(+)</text>
        <dbReference type="Rhea" id="RHEA:13065"/>
        <dbReference type="ChEBI" id="CHEBI:15377"/>
        <dbReference type="ChEBI" id="CHEBI:15378"/>
        <dbReference type="ChEBI" id="CHEBI:30616"/>
        <dbReference type="ChEBI" id="CHEBI:43474"/>
        <dbReference type="ChEBI" id="CHEBI:456216"/>
        <dbReference type="EC" id="5.6.2.4"/>
    </reaction>
</comment>
<accession>I3TD89</accession>
<dbReference type="OrthoDB" id="107033at2157"/>
<sequence>MFIARPPRALLLLATELSLVAFYVYYFYKTGLSGGHLALLQVVTLAPVVAVVVAVVYGLIASILYTSVVLGALNSVWLYFLVVYSTSSAEHASLDNLVYLATGAGISLYFVYYKLLHVDVLKYLPGSLSAISYVGKRGWAVFVEPLPMYFYSLAVFNIVSFYASVITGLPLNVLPILPANIVLGVITACIYNAVHAEGYGGVQLAKSMELAAVSSSGLLAPPILLTDFLYSLSVNVGYRFRGVSGLVSENGLNLGTGLGVARRGRRICPVELKGFEEPAEDWYWACLGAPLKLDPGKLVNSHMIVVGSSGMGKTTFVKGFIKDIASRGHVDVLIFDPHNEYVDLLETLGARSINPRQMGINILYLGLSPPRERARRLADVVSSFFNLGPLQRRALEELIVKAYERKGIVDEDERTWTREPPSLRDLVEICESESFEKPSCSSILPYVKTLEEAFSRPHTARGGSWTLEGSAVINLSDIPDDYTRFIYVDTILQLVLSEMYSRSVKRRLAIVLDEAALLMRSRAVEDVMSRLYMESRKFGFSVILVVQNPYLLPESIIVNSGIRVVFGLGEPRSVSYAARILSPGGPPGRSRLVEKTLVNLKPGYYLVGLLGSENIFLVSRYKPTC</sequence>
<dbReference type="InParanoid" id="I3TD89"/>
<dbReference type="KEGG" id="thg:TCELL_0302"/>
<evidence type="ECO:0000256" key="2">
    <source>
        <dbReference type="ARBA" id="ARBA00034617"/>
    </source>
</evidence>
<reference evidence="7 8" key="1">
    <citation type="journal article" date="2012" name="J. Bacteriol.">
        <title>Complete genome sequence of the hyperthermophilic cellulolytic Crenarchaeon 'Thermogladius cellulolyticus' 1633.</title>
        <authorList>
            <person name="Mardanov A.V."/>
            <person name="Kochetkova T.V."/>
            <person name="Beletsky A.V."/>
            <person name="Bonch-Osmolovskaya E.A."/>
            <person name="Ravin N.V."/>
            <person name="Skryabin K.G."/>
        </authorList>
    </citation>
    <scope>NUCLEOTIDE SEQUENCE [LARGE SCALE GENOMIC DNA]</scope>
    <source>
        <strain evidence="8">DSM 22663 / VKM B-2946 / 1633</strain>
    </source>
</reference>
<dbReference type="AlphaFoldDB" id="I3TD89"/>
<dbReference type="InterPro" id="IPR027417">
    <property type="entry name" value="P-loop_NTPase"/>
</dbReference>
<dbReference type="PANTHER" id="PTHR42957">
    <property type="entry name" value="HELICASE MJ1565-RELATED"/>
    <property type="match status" value="1"/>
</dbReference>
<dbReference type="InterPro" id="IPR002789">
    <property type="entry name" value="HerA_central"/>
</dbReference>
<feature type="transmembrane region" description="Helical" evidence="5">
    <location>
        <begin position="38"/>
        <end position="57"/>
    </location>
</feature>
<dbReference type="Pfam" id="PF01935">
    <property type="entry name" value="DUF87"/>
    <property type="match status" value="1"/>
</dbReference>
<name>I3TD89_THEC1</name>
<evidence type="ECO:0000313" key="8">
    <source>
        <dbReference type="Proteomes" id="UP000005270"/>
    </source>
</evidence>
<gene>
    <name evidence="7" type="ordered locus">TCELL_0302</name>
</gene>
<dbReference type="RefSeq" id="WP_014736977.1">
    <property type="nucleotide sequence ID" value="NC_017954.1"/>
</dbReference>
<dbReference type="STRING" id="1184251.TCELL_0302"/>
<dbReference type="InterPro" id="IPR008571">
    <property type="entry name" value="HerA-like"/>
</dbReference>
<keyword evidence="5" id="KW-1133">Transmembrane helix</keyword>
<proteinExistence type="inferred from homology"/>
<feature type="transmembrane region" description="Helical" evidence="5">
    <location>
        <begin position="176"/>
        <end position="194"/>
    </location>
</feature>
<dbReference type="SUPFAM" id="SSF52540">
    <property type="entry name" value="P-loop containing nucleoside triphosphate hydrolases"/>
    <property type="match status" value="1"/>
</dbReference>
<feature type="transmembrane region" description="Helical" evidence="5">
    <location>
        <begin position="6"/>
        <end position="26"/>
    </location>
</feature>
<evidence type="ECO:0000256" key="4">
    <source>
        <dbReference type="ARBA" id="ARBA00048988"/>
    </source>
</evidence>
<evidence type="ECO:0000313" key="7">
    <source>
        <dbReference type="EMBL" id="AFK50727.1"/>
    </source>
</evidence>
<keyword evidence="8" id="KW-1185">Reference proteome</keyword>
<evidence type="ECO:0000256" key="5">
    <source>
        <dbReference type="SAM" id="Phobius"/>
    </source>
</evidence>
<dbReference type="GeneID" id="13012586"/>
<feature type="transmembrane region" description="Helical" evidence="5">
    <location>
        <begin position="96"/>
        <end position="115"/>
    </location>
</feature>
<dbReference type="eggNOG" id="arCOG00285">
    <property type="taxonomic scope" value="Archaea"/>
</dbReference>
<dbReference type="GO" id="GO:0043138">
    <property type="term" value="F:3'-5' DNA helicase activity"/>
    <property type="evidence" value="ECO:0007669"/>
    <property type="project" value="UniProtKB-EC"/>
</dbReference>